<reference evidence="2 3" key="1">
    <citation type="submission" date="2013-12" db="EMBL/GenBank/DDBJ databases">
        <title>A Varibaculum cambriense genome reconstructed from a premature infant gut community with otherwise low bacterial novelty that shifts toward anaerobic metabolism during the third week of life.</title>
        <authorList>
            <person name="Brown C.T."/>
            <person name="Sharon I."/>
            <person name="Thomas B.C."/>
            <person name="Castelle C.J."/>
            <person name="Morowitz M.J."/>
            <person name="Banfield J.F."/>
        </authorList>
    </citation>
    <scope>NUCLEOTIDE SEQUENCE [LARGE SCALE GENOMIC DNA]</scope>
    <source>
        <strain evidence="3">DORA_11</strain>
    </source>
</reference>
<dbReference type="AlphaFoldDB" id="W1V2Z5"/>
<feature type="transmembrane region" description="Helical" evidence="1">
    <location>
        <begin position="7"/>
        <end position="23"/>
    </location>
</feature>
<gene>
    <name evidence="2" type="ORF">Q619_VDC00500G0002</name>
</gene>
<evidence type="ECO:0000313" key="3">
    <source>
        <dbReference type="Proteomes" id="UP000018855"/>
    </source>
</evidence>
<protein>
    <submittedName>
        <fullName evidence="2">Uncharacterized protein</fullName>
    </submittedName>
</protein>
<evidence type="ECO:0000313" key="2">
    <source>
        <dbReference type="EMBL" id="ETI99339.1"/>
    </source>
</evidence>
<keyword evidence="1" id="KW-0472">Membrane</keyword>
<proteinExistence type="predicted"/>
<dbReference type="Proteomes" id="UP000018855">
    <property type="component" value="Unassembled WGS sequence"/>
</dbReference>
<dbReference type="EMBL" id="AZMJ01000500">
    <property type="protein sequence ID" value="ETI99339.1"/>
    <property type="molecule type" value="Genomic_DNA"/>
</dbReference>
<evidence type="ECO:0000256" key="1">
    <source>
        <dbReference type="SAM" id="Phobius"/>
    </source>
</evidence>
<feature type="non-terminal residue" evidence="2">
    <location>
        <position position="24"/>
    </location>
</feature>
<organism evidence="2 3">
    <name type="scientific">Veillonella dispar DORA_11</name>
    <dbReference type="NCBI Taxonomy" id="1403949"/>
    <lineage>
        <taxon>Bacteria</taxon>
        <taxon>Bacillati</taxon>
        <taxon>Bacillota</taxon>
        <taxon>Negativicutes</taxon>
        <taxon>Veillonellales</taxon>
        <taxon>Veillonellaceae</taxon>
        <taxon>Veillonella</taxon>
    </lineage>
</organism>
<sequence length="24" mass="2721">MTNRIQRFIAFLLVLCIPIFAIAG</sequence>
<name>W1V2Z5_9FIRM</name>
<accession>W1V2Z5</accession>
<keyword evidence="1" id="KW-0812">Transmembrane</keyword>
<comment type="caution">
    <text evidence="2">The sequence shown here is derived from an EMBL/GenBank/DDBJ whole genome shotgun (WGS) entry which is preliminary data.</text>
</comment>
<keyword evidence="1" id="KW-1133">Transmembrane helix</keyword>